<dbReference type="EMBL" id="AGYR01000039">
    <property type="protein sequence ID" value="ENZ12325.1"/>
    <property type="molecule type" value="Genomic_DNA"/>
</dbReference>
<reference evidence="1 2" key="1">
    <citation type="submission" date="2013-01" db="EMBL/GenBank/DDBJ databases">
        <title>The Genome Sequence of Clostridium clostridioforme 90A8.</title>
        <authorList>
            <consortium name="The Broad Institute Genome Sequencing Platform"/>
            <person name="Earl A."/>
            <person name="Ward D."/>
            <person name="Feldgarden M."/>
            <person name="Gevers D."/>
            <person name="Courvalin P."/>
            <person name="Lambert T."/>
            <person name="Walker B."/>
            <person name="Young S.K."/>
            <person name="Zeng Q."/>
            <person name="Gargeya S."/>
            <person name="Fitzgerald M."/>
            <person name="Haas B."/>
            <person name="Abouelleil A."/>
            <person name="Alvarado L."/>
            <person name="Arachchi H.M."/>
            <person name="Berlin A.M."/>
            <person name="Chapman S.B."/>
            <person name="Dewar J."/>
            <person name="Goldberg J."/>
            <person name="Griggs A."/>
            <person name="Gujja S."/>
            <person name="Hansen M."/>
            <person name="Howarth C."/>
            <person name="Imamovic A."/>
            <person name="Larimer J."/>
            <person name="McCowan C."/>
            <person name="Murphy C."/>
            <person name="Neiman D."/>
            <person name="Pearson M."/>
            <person name="Priest M."/>
            <person name="Roberts A."/>
            <person name="Saif S."/>
            <person name="Shea T."/>
            <person name="Sisk P."/>
            <person name="Sykes S."/>
            <person name="Wortman J."/>
            <person name="Nusbaum C."/>
            <person name="Birren B."/>
        </authorList>
    </citation>
    <scope>NUCLEOTIDE SEQUENCE [LARGE SCALE GENOMIC DNA]</scope>
    <source>
        <strain evidence="1 2">90A8</strain>
    </source>
</reference>
<organism evidence="1 2">
    <name type="scientific">[Clostridium] clostridioforme 90A8</name>
    <dbReference type="NCBI Taxonomy" id="999408"/>
    <lineage>
        <taxon>Bacteria</taxon>
        <taxon>Bacillati</taxon>
        <taxon>Bacillota</taxon>
        <taxon>Clostridia</taxon>
        <taxon>Lachnospirales</taxon>
        <taxon>Lachnospiraceae</taxon>
        <taxon>Enterocloster</taxon>
    </lineage>
</organism>
<comment type="caution">
    <text evidence="1">The sequence shown here is derived from an EMBL/GenBank/DDBJ whole genome shotgun (WGS) entry which is preliminary data.</text>
</comment>
<evidence type="ECO:0000313" key="2">
    <source>
        <dbReference type="Proteomes" id="UP000013085"/>
    </source>
</evidence>
<gene>
    <name evidence="1" type="ORF">HMPREF1090_03448</name>
</gene>
<protein>
    <submittedName>
        <fullName evidence="1">Uncharacterized protein</fullName>
    </submittedName>
</protein>
<name>A0A0E2HL44_9FIRM</name>
<evidence type="ECO:0000313" key="1">
    <source>
        <dbReference type="EMBL" id="ENZ12325.1"/>
    </source>
</evidence>
<proteinExistence type="predicted"/>
<dbReference type="AlphaFoldDB" id="A0A0E2HL44"/>
<dbReference type="InterPro" id="IPR043129">
    <property type="entry name" value="ATPase_NBD"/>
</dbReference>
<dbReference type="Gene3D" id="3.30.420.40">
    <property type="match status" value="1"/>
</dbReference>
<dbReference type="HOGENOM" id="CLU_1537407_0_0_9"/>
<accession>A0A0E2HL44</accession>
<sequence>MRVGVCFFCCGGGGVKGIRGEAGPGDCGQGCLEKGMIKTTYGTGSSIMMNIGDKPVISTHGVAASLAWGMDGRVNYVLEGNINAPEDRDLIIHEMRIDRVPEELDRAGEHSFYCGVMDLHFGPGAWRISCHPPSFGGVRVSGLPSLWLPQRSHSLCCLLWFRPVQWPARCSPWSERRT</sequence>
<dbReference type="SUPFAM" id="SSF53067">
    <property type="entry name" value="Actin-like ATPase domain"/>
    <property type="match status" value="1"/>
</dbReference>
<dbReference type="Proteomes" id="UP000013085">
    <property type="component" value="Unassembled WGS sequence"/>
</dbReference>